<keyword evidence="2" id="KW-0677">Repeat</keyword>
<dbReference type="GO" id="GO:0030544">
    <property type="term" value="F:Hsp70 protein binding"/>
    <property type="evidence" value="ECO:0007669"/>
    <property type="project" value="InterPro"/>
</dbReference>
<dbReference type="InterPro" id="IPR008971">
    <property type="entry name" value="HSP40/DnaJ_pept-bd"/>
</dbReference>
<dbReference type="CDD" id="cd10747">
    <property type="entry name" value="DnaJ_C"/>
    <property type="match status" value="1"/>
</dbReference>
<keyword evidence="1 5" id="KW-0479">Metal-binding</keyword>
<evidence type="ECO:0000256" key="1">
    <source>
        <dbReference type="ARBA" id="ARBA00022723"/>
    </source>
</evidence>
<keyword evidence="10" id="KW-1185">Reference proteome</keyword>
<proteinExistence type="predicted"/>
<dbReference type="InterPro" id="IPR001305">
    <property type="entry name" value="HSP_DnaJ_Cys-rich_dom"/>
</dbReference>
<dbReference type="SUPFAM" id="SSF49493">
    <property type="entry name" value="HSP40/DnaJ peptide-binding domain"/>
    <property type="match status" value="2"/>
</dbReference>
<dbReference type="GO" id="GO:0006457">
    <property type="term" value="P:protein folding"/>
    <property type="evidence" value="ECO:0007669"/>
    <property type="project" value="InterPro"/>
</dbReference>
<dbReference type="PROSITE" id="PS51188">
    <property type="entry name" value="ZF_CR"/>
    <property type="match status" value="1"/>
</dbReference>
<evidence type="ECO:0008006" key="11">
    <source>
        <dbReference type="Google" id="ProtNLM"/>
    </source>
</evidence>
<dbReference type="CDD" id="cd10719">
    <property type="entry name" value="DnaJ_zf"/>
    <property type="match status" value="1"/>
</dbReference>
<dbReference type="SUPFAM" id="SSF46565">
    <property type="entry name" value="Chaperone J-domain"/>
    <property type="match status" value="1"/>
</dbReference>
<dbReference type="PROSITE" id="PS50076">
    <property type="entry name" value="DNAJ_2"/>
    <property type="match status" value="1"/>
</dbReference>
<organism evidence="9 10">
    <name type="scientific">Stentor coeruleus</name>
    <dbReference type="NCBI Taxonomy" id="5963"/>
    <lineage>
        <taxon>Eukaryota</taxon>
        <taxon>Sar</taxon>
        <taxon>Alveolata</taxon>
        <taxon>Ciliophora</taxon>
        <taxon>Postciliodesmatophora</taxon>
        <taxon>Heterotrichea</taxon>
        <taxon>Heterotrichida</taxon>
        <taxon>Stentoridae</taxon>
        <taxon>Stentor</taxon>
    </lineage>
</organism>
<accession>A0A1R2B7B0</accession>
<evidence type="ECO:0000256" key="4">
    <source>
        <dbReference type="ARBA" id="ARBA00022833"/>
    </source>
</evidence>
<dbReference type="GO" id="GO:0051082">
    <property type="term" value="F:unfolded protein binding"/>
    <property type="evidence" value="ECO:0007669"/>
    <property type="project" value="InterPro"/>
</dbReference>
<reference evidence="9 10" key="1">
    <citation type="submission" date="2016-11" db="EMBL/GenBank/DDBJ databases">
        <title>The macronuclear genome of Stentor coeruleus: a giant cell with tiny introns.</title>
        <authorList>
            <person name="Slabodnick M."/>
            <person name="Ruby J.G."/>
            <person name="Reiff S.B."/>
            <person name="Swart E.C."/>
            <person name="Gosai S."/>
            <person name="Prabakaran S."/>
            <person name="Witkowska E."/>
            <person name="Larue G.E."/>
            <person name="Fisher S."/>
            <person name="Freeman R.M."/>
            <person name="Gunawardena J."/>
            <person name="Chu W."/>
            <person name="Stover N.A."/>
            <person name="Gregory B.D."/>
            <person name="Nowacki M."/>
            <person name="Derisi J."/>
            <person name="Roy S.W."/>
            <person name="Marshall W.F."/>
            <person name="Sood P."/>
        </authorList>
    </citation>
    <scope>NUCLEOTIDE SEQUENCE [LARGE SCALE GENOMIC DNA]</scope>
    <source>
        <strain evidence="9">WM001</strain>
    </source>
</reference>
<evidence type="ECO:0000313" key="10">
    <source>
        <dbReference type="Proteomes" id="UP000187209"/>
    </source>
</evidence>
<dbReference type="InterPro" id="IPR001623">
    <property type="entry name" value="DnaJ_domain"/>
</dbReference>
<dbReference type="CDD" id="cd06257">
    <property type="entry name" value="DnaJ"/>
    <property type="match status" value="1"/>
</dbReference>
<dbReference type="PRINTS" id="PR00625">
    <property type="entry name" value="JDOMAIN"/>
</dbReference>
<dbReference type="AlphaFoldDB" id="A0A1R2B7B0"/>
<dbReference type="Proteomes" id="UP000187209">
    <property type="component" value="Unassembled WGS sequence"/>
</dbReference>
<dbReference type="EMBL" id="MPUH01000881">
    <property type="protein sequence ID" value="OMJ72684.1"/>
    <property type="molecule type" value="Genomic_DNA"/>
</dbReference>
<feature type="domain" description="J" evidence="7">
    <location>
        <begin position="30"/>
        <end position="91"/>
    </location>
</feature>
<dbReference type="Pfam" id="PF00226">
    <property type="entry name" value="DnaJ"/>
    <property type="match status" value="1"/>
</dbReference>
<dbReference type="SMART" id="SM00271">
    <property type="entry name" value="DnaJ"/>
    <property type="match status" value="1"/>
</dbReference>
<keyword evidence="3 5" id="KW-0863">Zinc-finger</keyword>
<keyword evidence="4 5" id="KW-0862">Zinc</keyword>
<dbReference type="Gene3D" id="2.60.260.20">
    <property type="entry name" value="Urease metallochaperone UreE, N-terminal domain"/>
    <property type="match status" value="2"/>
</dbReference>
<dbReference type="Gene3D" id="1.10.287.110">
    <property type="entry name" value="DnaJ domain"/>
    <property type="match status" value="1"/>
</dbReference>
<dbReference type="InterPro" id="IPR036410">
    <property type="entry name" value="HSP_DnaJ_Cys-rich_dom_sf"/>
</dbReference>
<evidence type="ECO:0000259" key="7">
    <source>
        <dbReference type="PROSITE" id="PS50076"/>
    </source>
</evidence>
<dbReference type="GO" id="GO:0008270">
    <property type="term" value="F:zinc ion binding"/>
    <property type="evidence" value="ECO:0007669"/>
    <property type="project" value="UniProtKB-KW"/>
</dbReference>
<protein>
    <recommendedName>
        <fullName evidence="11">J domain-containing protein</fullName>
    </recommendedName>
</protein>
<sequence>MFGGFPFHEFMSGHQTHGGSDSPNEVENDRFYELLGVDKTISCAEIKKKYRVLAKTKHPDKGGDPKLFAELTHAAEILSDPDKRKVYDKYGENGINQGRSAHDHEPQDLFDLLSGRAQRGRPQGERKSPDTTHKLSVTLSELYHGVTKNLSINRNRVCIECKGQGGSKVNICSECKGRGNVTKLIQLGPGMYTQSSGPCDECRGMGKSIDPRYKCKKCKGARVFTEKKIIEVLVDKGCPNHHKYVFYGESDEEPEMRPGDFIVIIIEEEHPVFKRKNADLAMEYTISLKEALTGYKIKIDHLDGVKIVEGAIGDIVKPGDIRTIEELGMPLMKTPYKFGNLFIHLDVEFPLPQSLPASTVEGLITALPGDESMAPSDGALKTIPYDKAHITENSTAIHSDYKEDDEEDPRLAGGARRVQCSGTIF</sequence>
<dbReference type="Pfam" id="PF00684">
    <property type="entry name" value="DnaJ_CXXCXGXG"/>
    <property type="match status" value="1"/>
</dbReference>
<evidence type="ECO:0000256" key="6">
    <source>
        <dbReference type="SAM" id="MobiDB-lite"/>
    </source>
</evidence>
<feature type="domain" description="CR-type" evidence="8">
    <location>
        <begin position="145"/>
        <end position="227"/>
    </location>
</feature>
<evidence type="ECO:0000256" key="2">
    <source>
        <dbReference type="ARBA" id="ARBA00022737"/>
    </source>
</evidence>
<dbReference type="PANTHER" id="PTHR43888">
    <property type="entry name" value="DNAJ-LIKE-2, ISOFORM A-RELATED"/>
    <property type="match status" value="1"/>
</dbReference>
<feature type="zinc finger region" description="CR-type" evidence="5">
    <location>
        <begin position="145"/>
        <end position="227"/>
    </location>
</feature>
<feature type="region of interest" description="Disordered" evidence="6">
    <location>
        <begin position="394"/>
        <end position="415"/>
    </location>
</feature>
<evidence type="ECO:0000256" key="5">
    <source>
        <dbReference type="PROSITE-ProRule" id="PRU00546"/>
    </source>
</evidence>
<evidence type="ECO:0000259" key="8">
    <source>
        <dbReference type="PROSITE" id="PS51188"/>
    </source>
</evidence>
<dbReference type="Pfam" id="PF01556">
    <property type="entry name" value="DnaJ_C"/>
    <property type="match status" value="1"/>
</dbReference>
<dbReference type="OrthoDB" id="550424at2759"/>
<name>A0A1R2B7B0_9CILI</name>
<dbReference type="Gene3D" id="2.10.230.10">
    <property type="entry name" value="Heat shock protein DnaJ, cysteine-rich domain"/>
    <property type="match status" value="1"/>
</dbReference>
<dbReference type="InterPro" id="IPR036869">
    <property type="entry name" value="J_dom_sf"/>
</dbReference>
<feature type="region of interest" description="Disordered" evidence="6">
    <location>
        <begin position="86"/>
        <end position="105"/>
    </location>
</feature>
<dbReference type="FunFam" id="2.10.230.10:FF:000001">
    <property type="entry name" value="DnaJ subfamily A member 2"/>
    <property type="match status" value="1"/>
</dbReference>
<dbReference type="SUPFAM" id="SSF57938">
    <property type="entry name" value="DnaJ/Hsp40 cysteine-rich domain"/>
    <property type="match status" value="1"/>
</dbReference>
<dbReference type="FunFam" id="2.60.260.20:FF:000003">
    <property type="entry name" value="DnaJ subfamily A member 2"/>
    <property type="match status" value="1"/>
</dbReference>
<comment type="caution">
    <text evidence="9">The sequence shown here is derived from an EMBL/GenBank/DDBJ whole genome shotgun (WGS) entry which is preliminary data.</text>
</comment>
<gene>
    <name evidence="9" type="ORF">SteCoe_28818</name>
</gene>
<evidence type="ECO:0000313" key="9">
    <source>
        <dbReference type="EMBL" id="OMJ72684.1"/>
    </source>
</evidence>
<evidence type="ECO:0000256" key="3">
    <source>
        <dbReference type="ARBA" id="ARBA00022771"/>
    </source>
</evidence>
<dbReference type="InterPro" id="IPR044713">
    <property type="entry name" value="DNJA1/2-like"/>
</dbReference>
<dbReference type="InterPro" id="IPR002939">
    <property type="entry name" value="DnaJ_C"/>
</dbReference>